<protein>
    <submittedName>
        <fullName evidence="2">Uncharacterized protein</fullName>
    </submittedName>
</protein>
<proteinExistence type="predicted"/>
<reference evidence="2" key="1">
    <citation type="journal article" date="2017" name="Parasit. Vectors">
        <title>Sialotranscriptomics of Rhipicephalus zambeziensis reveals intricate expression profiles of secretory proteins and suggests tight temporal transcriptional regulation during blood-feeding.</title>
        <authorList>
            <person name="de Castro M.H."/>
            <person name="de Klerk D."/>
            <person name="Pienaar R."/>
            <person name="Rees D.J.G."/>
            <person name="Mans B.J."/>
        </authorList>
    </citation>
    <scope>NUCLEOTIDE SEQUENCE</scope>
    <source>
        <tissue evidence="2">Salivary glands</tissue>
    </source>
</reference>
<feature type="region of interest" description="Disordered" evidence="1">
    <location>
        <begin position="148"/>
        <end position="171"/>
    </location>
</feature>
<dbReference type="EMBL" id="GFPF01003561">
    <property type="protein sequence ID" value="MAA14707.1"/>
    <property type="molecule type" value="Transcribed_RNA"/>
</dbReference>
<evidence type="ECO:0000313" key="2">
    <source>
        <dbReference type="EMBL" id="MAA14707.1"/>
    </source>
</evidence>
<accession>A0A224YAL3</accession>
<name>A0A224YAL3_9ACAR</name>
<organism evidence="2">
    <name type="scientific">Rhipicephalus zambeziensis</name>
    <dbReference type="NCBI Taxonomy" id="60191"/>
    <lineage>
        <taxon>Eukaryota</taxon>
        <taxon>Metazoa</taxon>
        <taxon>Ecdysozoa</taxon>
        <taxon>Arthropoda</taxon>
        <taxon>Chelicerata</taxon>
        <taxon>Arachnida</taxon>
        <taxon>Acari</taxon>
        <taxon>Parasitiformes</taxon>
        <taxon>Ixodida</taxon>
        <taxon>Ixodoidea</taxon>
        <taxon>Ixodidae</taxon>
        <taxon>Rhipicephalinae</taxon>
        <taxon>Rhipicephalus</taxon>
        <taxon>Rhipicephalus</taxon>
    </lineage>
</organism>
<evidence type="ECO:0000256" key="1">
    <source>
        <dbReference type="SAM" id="MobiDB-lite"/>
    </source>
</evidence>
<sequence length="171" mass="18776">MPLVPSTNLTFNIPVFQNGVKDSSLDEQKQLPDHESEAVHSLVAQENQTNDSRRAQVVTRHHLSDSAVQARVEVRKPHGTHIQTWPSRTFETNPGEPRWAACHPGSPSLGQAVPRHLCLGWPAPWHPGAQANKSPNAELRVAEVRNTLPEPGSSYVDTLARRLKGRGGAQS</sequence>
<dbReference type="AlphaFoldDB" id="A0A224YAL3"/>